<feature type="transmembrane region" description="Helical" evidence="8">
    <location>
        <begin position="184"/>
        <end position="204"/>
    </location>
</feature>
<dbReference type="STRING" id="862908.BMS_2451"/>
<feature type="transmembrane region" description="Helical" evidence="8">
    <location>
        <begin position="280"/>
        <end position="304"/>
    </location>
</feature>
<dbReference type="GO" id="GO:0005886">
    <property type="term" value="C:plasma membrane"/>
    <property type="evidence" value="ECO:0007669"/>
    <property type="project" value="UniProtKB-SubCell"/>
</dbReference>
<evidence type="ECO:0000313" key="9">
    <source>
        <dbReference type="EMBL" id="CBW27246.1"/>
    </source>
</evidence>
<feature type="transmembrane region" description="Helical" evidence="8">
    <location>
        <begin position="32"/>
        <end position="49"/>
    </location>
</feature>
<dbReference type="KEGG" id="bmx:BMS_2451"/>
<feature type="transmembrane region" description="Helical" evidence="8">
    <location>
        <begin position="61"/>
        <end position="83"/>
    </location>
</feature>
<comment type="similarity">
    <text evidence="2">Belongs to the autoinducer-2 exporter (AI-2E) (TC 2.A.86) family.</text>
</comment>
<keyword evidence="7 8" id="KW-0472">Membrane</keyword>
<dbReference type="PATRIC" id="fig|862908.3.peg.2337"/>
<feature type="transmembrane region" description="Helical" evidence="8">
    <location>
        <begin position="143"/>
        <end position="163"/>
    </location>
</feature>
<evidence type="ECO:0000256" key="2">
    <source>
        <dbReference type="ARBA" id="ARBA00009773"/>
    </source>
</evidence>
<gene>
    <name evidence="9" type="ordered locus">BMS_2451</name>
</gene>
<dbReference type="eggNOG" id="COG0628">
    <property type="taxonomic scope" value="Bacteria"/>
</dbReference>
<keyword evidence="6 8" id="KW-1133">Transmembrane helix</keyword>
<evidence type="ECO:0000313" key="10">
    <source>
        <dbReference type="Proteomes" id="UP000008963"/>
    </source>
</evidence>
<evidence type="ECO:0000256" key="1">
    <source>
        <dbReference type="ARBA" id="ARBA00004651"/>
    </source>
</evidence>
<keyword evidence="10" id="KW-1185">Reference proteome</keyword>
<dbReference type="GO" id="GO:0055085">
    <property type="term" value="P:transmembrane transport"/>
    <property type="evidence" value="ECO:0007669"/>
    <property type="project" value="TreeGrafter"/>
</dbReference>
<sequence>MKDTYDRINNVCLVILTFIAFTGALIYTKSILIPFVISLFIFSVSGPSIDWFETKLKAPRFLAVALTMGIFILSSFVVSLFIVKSLNAFIDGIGDYHIRFTLAVDSVVAFLNSYSIEINPEMIKDTVRNLPVLSLVKKFSGGLVNFVSNSVLIIIMVLFLIAGEGVTKIKNDMVKQVHYKISKYVATKFFMSFITAVIVGILLFSLKVDLAFMFVILTFLLNFIPSIGSIIAVLIPLPVLFLQFGAGWELVTVMSISSAIQFCIGNVIEPKIMGENLGLHPIVILLFLLFWGLVWGIPGMFLAVPMTAVMKIVLSRIETTKTLAELLGGKLPNNI</sequence>
<organism evidence="9 10">
    <name type="scientific">Halobacteriovorax marinus (strain ATCC BAA-682 / DSM 15412 / SJ)</name>
    <name type="common">Bacteriovorax marinus</name>
    <dbReference type="NCBI Taxonomy" id="862908"/>
    <lineage>
        <taxon>Bacteria</taxon>
        <taxon>Pseudomonadati</taxon>
        <taxon>Bdellovibrionota</taxon>
        <taxon>Bacteriovoracia</taxon>
        <taxon>Bacteriovoracales</taxon>
        <taxon>Halobacteriovoraceae</taxon>
        <taxon>Halobacteriovorax</taxon>
    </lineage>
</organism>
<dbReference type="PANTHER" id="PTHR21716">
    <property type="entry name" value="TRANSMEMBRANE PROTEIN"/>
    <property type="match status" value="1"/>
</dbReference>
<evidence type="ECO:0000256" key="4">
    <source>
        <dbReference type="ARBA" id="ARBA00022475"/>
    </source>
</evidence>
<keyword evidence="5 8" id="KW-0812">Transmembrane</keyword>
<evidence type="ECO:0000256" key="3">
    <source>
        <dbReference type="ARBA" id="ARBA00022448"/>
    </source>
</evidence>
<feature type="transmembrane region" description="Helical" evidence="8">
    <location>
        <begin position="7"/>
        <end position="26"/>
    </location>
</feature>
<proteinExistence type="inferred from homology"/>
<keyword evidence="4" id="KW-1003">Cell membrane</keyword>
<evidence type="ECO:0000256" key="7">
    <source>
        <dbReference type="ARBA" id="ARBA00023136"/>
    </source>
</evidence>
<feature type="transmembrane region" description="Helical" evidence="8">
    <location>
        <begin position="247"/>
        <end position="268"/>
    </location>
</feature>
<feature type="transmembrane region" description="Helical" evidence="8">
    <location>
        <begin position="210"/>
        <end position="235"/>
    </location>
</feature>
<dbReference type="AlphaFoldDB" id="E1X5C5"/>
<dbReference type="HOGENOM" id="CLU_031275_0_3_7"/>
<keyword evidence="3" id="KW-0813">Transport</keyword>
<accession>E1X5C5</accession>
<evidence type="ECO:0000256" key="5">
    <source>
        <dbReference type="ARBA" id="ARBA00022692"/>
    </source>
</evidence>
<dbReference type="Pfam" id="PF01594">
    <property type="entry name" value="AI-2E_transport"/>
    <property type="match status" value="1"/>
</dbReference>
<comment type="subcellular location">
    <subcellularLocation>
        <location evidence="1">Cell membrane</location>
        <topology evidence="1">Multi-pass membrane protein</topology>
    </subcellularLocation>
</comment>
<name>E1X5C5_HALMS</name>
<dbReference type="EMBL" id="FQ312005">
    <property type="protein sequence ID" value="CBW27246.1"/>
    <property type="molecule type" value="Genomic_DNA"/>
</dbReference>
<dbReference type="PANTHER" id="PTHR21716:SF53">
    <property type="entry name" value="PERMEASE PERM-RELATED"/>
    <property type="match status" value="1"/>
</dbReference>
<evidence type="ECO:0000256" key="8">
    <source>
        <dbReference type="SAM" id="Phobius"/>
    </source>
</evidence>
<dbReference type="InterPro" id="IPR002549">
    <property type="entry name" value="AI-2E-like"/>
</dbReference>
<dbReference type="Proteomes" id="UP000008963">
    <property type="component" value="Chromosome"/>
</dbReference>
<dbReference type="RefSeq" id="WP_014245023.1">
    <property type="nucleotide sequence ID" value="NC_016620.1"/>
</dbReference>
<evidence type="ECO:0000256" key="6">
    <source>
        <dbReference type="ARBA" id="ARBA00022989"/>
    </source>
</evidence>
<dbReference type="OrthoDB" id="9799225at2"/>
<protein>
    <submittedName>
        <fullName evidence="9">Membrane protein</fullName>
    </submittedName>
</protein>
<reference evidence="10" key="1">
    <citation type="journal article" date="2013" name="ISME J.">
        <title>A small predatory core genome in the divergent marine Bacteriovorax marinus SJ and the terrestrial Bdellovibrio bacteriovorus.</title>
        <authorList>
            <person name="Crossman L.C."/>
            <person name="Chen H."/>
            <person name="Cerdeno-Tarraga A.M."/>
            <person name="Brooks K."/>
            <person name="Quail M.A."/>
            <person name="Pineiro S.A."/>
            <person name="Hobley L."/>
            <person name="Sockett R.E."/>
            <person name="Bentley S.D."/>
            <person name="Parkhill J."/>
            <person name="Williams H.N."/>
            <person name="Stine O.C."/>
        </authorList>
    </citation>
    <scope>NUCLEOTIDE SEQUENCE [LARGE SCALE GENOMIC DNA]</scope>
    <source>
        <strain evidence="10">ATCC BAA-682 / DSM 15412 / SJ</strain>
    </source>
</reference>